<dbReference type="EMBL" id="HG722205">
    <property type="protein sequence ID" value="CDJ61735.1"/>
    <property type="molecule type" value="Genomic_DNA"/>
</dbReference>
<protein>
    <submittedName>
        <fullName evidence="2">Uncharacterized protein</fullName>
    </submittedName>
</protein>
<feature type="compositionally biased region" description="Low complexity" evidence="1">
    <location>
        <begin position="1030"/>
        <end position="1041"/>
    </location>
</feature>
<reference evidence="2" key="1">
    <citation type="submission" date="2013-10" db="EMBL/GenBank/DDBJ databases">
        <title>Genomic analysis of the causative agents of coccidiosis in chickens.</title>
        <authorList>
            <person name="Reid A.J."/>
            <person name="Blake D."/>
            <person name="Billington K."/>
            <person name="Browne H."/>
            <person name="Dunn M."/>
            <person name="Hung S."/>
            <person name="Kawahara F."/>
            <person name="Miranda-Saavedra D."/>
            <person name="Mourier T."/>
            <person name="Nagra H."/>
            <person name="Otto T.D."/>
            <person name="Rawlings N."/>
            <person name="Sanchez A."/>
            <person name="Sanders M."/>
            <person name="Subramaniam C."/>
            <person name="Tay Y."/>
            <person name="Dear P."/>
            <person name="Doerig C."/>
            <person name="Gruber A."/>
            <person name="Parkinson J."/>
            <person name="Shirley M."/>
            <person name="Wan K.L."/>
            <person name="Berriman M."/>
            <person name="Tomley F."/>
            <person name="Pain A."/>
        </authorList>
    </citation>
    <scope>NUCLEOTIDE SEQUENCE [LARGE SCALE GENOMIC DNA]</scope>
    <source>
        <strain evidence="2">Weybridge</strain>
    </source>
</reference>
<reference evidence="2" key="2">
    <citation type="submission" date="2013-10" db="EMBL/GenBank/DDBJ databases">
        <authorList>
            <person name="Aslett M."/>
        </authorList>
    </citation>
    <scope>NUCLEOTIDE SEQUENCE [LARGE SCALE GENOMIC DNA]</scope>
    <source>
        <strain evidence="2">Weybridge</strain>
    </source>
</reference>
<dbReference type="GeneID" id="25338430"/>
<keyword evidence="3" id="KW-1185">Reference proteome</keyword>
<feature type="compositionally biased region" description="Low complexity" evidence="1">
    <location>
        <begin position="47"/>
        <end position="61"/>
    </location>
</feature>
<accession>U6MJA3</accession>
<gene>
    <name evidence="2" type="ORF">EMWEY_00044440</name>
</gene>
<dbReference type="PANTHER" id="PTHR48125:SF12">
    <property type="entry name" value="AT HOOK TRANSCRIPTION FACTOR FAMILY-RELATED"/>
    <property type="match status" value="1"/>
</dbReference>
<proteinExistence type="predicted"/>
<dbReference type="VEuPathDB" id="ToxoDB:EMWEY_00044440"/>
<dbReference type="PANTHER" id="PTHR48125">
    <property type="entry name" value="LP07818P1"/>
    <property type="match status" value="1"/>
</dbReference>
<sequence length="1465" mass="153745">MAKAAAVSVFPISRRRPPPSEPNGAGDCGGKEGLPMNYTMSTGGPSQQQHKQAQQQQKQQEQWHTAVQAKEHALSTSKPKPAVVKDFLSRLPSVYSVNEGSAADLDTTAAEETSRAAAATGSMNYSACVSWELQQLAADGELIMHIVRRLEALIACREEANGALKDLVAEQREELTKPASILSELRLSLERLRFDAASVRLCLSSIRQCRLLPPLFIVEKQQHKQQLQQELKLLLRLQQLEAATLAAESCSSSSGAAAAAQLPLQAALLMEAAALSSLSSSRDLMTNANLQPSLQQYVHETNQKLKRLLEGLKAALSCALQTAARSLPPPACGCGWRRPWIVAVTHQEAPTAAAAAATAAAGNPAGAAGKDTWSLYLAALGAYSLLPPSFSVGAAVSAAAAAAAAAATRQVLFAFVPADAAAFSEAEIDGVDILRKRLLLLPEPGACAATAAAAAAAAAALAAGGGGGADLLGLLSAGELAAAVAAADGVSCVMSVLGVLFDCLVGAEALSRWHAREGLRALQHVMNDQHRRRHYLQHQVVEQQQEHGENKDGCHITMPTPPTPGCCCSNCSSNSSSRSDCRREGNNSCCFSKGEAERPTVHQLAASAKERLRGLPSLLRLGLFLLQVRQQLLQQRQSLWLRLQQQLVEVLAAVPFSLGSAAAAADFVSLVVAVQQFKAAGDAFADARDDKQEMNLATAAAAAVTAAAAYAGEREAATSPKGRGATSRTDTDAAEAAVAADTAAAAAAAGMDAEASVPCQHTSSSTSSKLSNVLLLRAETALQQLEEASVSKLLQQLQRETWERQPVGGHLPLLLLQGANRPASSLLQRWRSFIGANIAEEAAAAGEGRAKMCSRCGEEVSMFTITNPFARWQPGRPFAAAGSAPTAHCGPSLPHRDGQHLLQLQQQQQQRESSAAAELAAIEMELSAAGSAANSWSKQRRLPVVVAATAVVIEGLQGSWGVAAAAASPAAAAAAVSSMLRLVRLYVAAVAAAALPPGVCGVLAGLQAAAPSGEGDRSKPHSSRINSSKPPALNTPAAATAKHQESDPHVHPLLLLGEVETFKRRLPHFCWLLRQTEKELWPLYKQLKQTVNNNSSSSGGGNETRGSRQQQQQQQLEPLLLLELVQPMSRQNSPGALWALPEKVAAVESAAEILAAVALQLENHGLSNAAAAAAAASAEPTELGAGTHPANASSLGHHQQQHQQPEQSVTGVLSGLSAAEKQHLVDSLATTRRALEDLRCLVYRIAAADVCCSSAFTAALKRAAADTGTEWPAAPAAAAGGVPTSGAAGADCVPPKYAAAIRQQQSLLRDVYWKLRCAGGGSIPLLLQQQLWRHILSQTISDAAAAFAVLPLPVDAPERCFAAGPLVAMAEALKDIIREANKQHDKAAAAAARAPAEAPADAARSALSPLDVEESDFDILVDVCSRPAAEQQQWCEQQQNSMLLLLPQLQQHMLTRLEQQGLLQR</sequence>
<organism evidence="2 3">
    <name type="scientific">Eimeria maxima</name>
    <name type="common">Coccidian parasite</name>
    <dbReference type="NCBI Taxonomy" id="5804"/>
    <lineage>
        <taxon>Eukaryota</taxon>
        <taxon>Sar</taxon>
        <taxon>Alveolata</taxon>
        <taxon>Apicomplexa</taxon>
        <taxon>Conoidasida</taxon>
        <taxon>Coccidia</taxon>
        <taxon>Eucoccidiorida</taxon>
        <taxon>Eimeriorina</taxon>
        <taxon>Eimeriidae</taxon>
        <taxon>Eimeria</taxon>
    </lineage>
</organism>
<dbReference type="RefSeq" id="XP_013338385.1">
    <property type="nucleotide sequence ID" value="XM_013482931.1"/>
</dbReference>
<dbReference type="Proteomes" id="UP000030763">
    <property type="component" value="Unassembled WGS sequence"/>
</dbReference>
<dbReference type="OrthoDB" id="349499at2759"/>
<evidence type="ECO:0000313" key="3">
    <source>
        <dbReference type="Proteomes" id="UP000030763"/>
    </source>
</evidence>
<dbReference type="OMA" id="AYVISGC"/>
<evidence type="ECO:0000256" key="1">
    <source>
        <dbReference type="SAM" id="MobiDB-lite"/>
    </source>
</evidence>
<feature type="region of interest" description="Disordered" evidence="1">
    <location>
        <begin position="1"/>
        <end position="61"/>
    </location>
</feature>
<feature type="region of interest" description="Disordered" evidence="1">
    <location>
        <begin position="1091"/>
        <end position="1114"/>
    </location>
</feature>
<feature type="region of interest" description="Disordered" evidence="1">
    <location>
        <begin position="1180"/>
        <end position="1210"/>
    </location>
</feature>
<evidence type="ECO:0000313" key="2">
    <source>
        <dbReference type="EMBL" id="CDJ61735.1"/>
    </source>
</evidence>
<feature type="region of interest" description="Disordered" evidence="1">
    <location>
        <begin position="1010"/>
        <end position="1047"/>
    </location>
</feature>
<name>U6MJA3_EIMMA</name>